<gene>
    <name evidence="2" type="ORF">FZEAL_6007</name>
</gene>
<comment type="caution">
    <text evidence="2">The sequence shown here is derived from an EMBL/GenBank/DDBJ whole genome shotgun (WGS) entry which is preliminary data.</text>
</comment>
<dbReference type="EMBL" id="JABEYC010000434">
    <property type="protein sequence ID" value="KAF4977488.1"/>
    <property type="molecule type" value="Genomic_DNA"/>
</dbReference>
<dbReference type="OrthoDB" id="2430343at2759"/>
<keyword evidence="3" id="KW-1185">Reference proteome</keyword>
<dbReference type="InterPro" id="IPR013898">
    <property type="entry name" value="Atg43"/>
</dbReference>
<feature type="non-terminal residue" evidence="2">
    <location>
        <position position="74"/>
    </location>
</feature>
<organism evidence="2 3">
    <name type="scientific">Fusarium zealandicum</name>
    <dbReference type="NCBI Taxonomy" id="1053134"/>
    <lineage>
        <taxon>Eukaryota</taxon>
        <taxon>Fungi</taxon>
        <taxon>Dikarya</taxon>
        <taxon>Ascomycota</taxon>
        <taxon>Pezizomycotina</taxon>
        <taxon>Sordariomycetes</taxon>
        <taxon>Hypocreomycetidae</taxon>
        <taxon>Hypocreales</taxon>
        <taxon>Nectriaceae</taxon>
        <taxon>Fusarium</taxon>
        <taxon>Fusarium staphyleae species complex</taxon>
    </lineage>
</organism>
<dbReference type="AlphaFoldDB" id="A0A8H4UJD6"/>
<reference evidence="2" key="2">
    <citation type="submission" date="2020-05" db="EMBL/GenBank/DDBJ databases">
        <authorList>
            <person name="Kim H.-S."/>
            <person name="Proctor R.H."/>
            <person name="Brown D.W."/>
        </authorList>
    </citation>
    <scope>NUCLEOTIDE SEQUENCE</scope>
    <source>
        <strain evidence="2">NRRL 22465</strain>
    </source>
</reference>
<dbReference type="Pfam" id="PF08589">
    <property type="entry name" value="ATG43"/>
    <property type="match status" value="1"/>
</dbReference>
<proteinExistence type="predicted"/>
<reference evidence="2" key="1">
    <citation type="journal article" date="2020" name="BMC Genomics">
        <title>Correction to: Identification and distribution of gene clusters required for synthesis of sphingolipid metabolism inhibitors in diverse species of the filamentous fungus Fusarium.</title>
        <authorList>
            <person name="Kim H.S."/>
            <person name="Lohmar J.M."/>
            <person name="Busman M."/>
            <person name="Brown D.W."/>
            <person name="Naumann T.A."/>
            <person name="Divon H.H."/>
            <person name="Lysoe E."/>
            <person name="Uhlig S."/>
            <person name="Proctor R.H."/>
        </authorList>
    </citation>
    <scope>NUCLEOTIDE SEQUENCE</scope>
    <source>
        <strain evidence="2">NRRL 22465</strain>
    </source>
</reference>
<sequence length="74" mass="8047">MDSAPTEIAATLQAASIEHHPDPALDINPRTAASDREPVLLHSLKHDDGIDSDEEEDIPYSVLRPAPRQTTLPP</sequence>
<dbReference type="GO" id="GO:0140580">
    <property type="term" value="F:mitochondrion autophagosome adaptor activity"/>
    <property type="evidence" value="ECO:0007669"/>
    <property type="project" value="InterPro"/>
</dbReference>
<name>A0A8H4UJD6_9HYPO</name>
<dbReference type="Proteomes" id="UP000635477">
    <property type="component" value="Unassembled WGS sequence"/>
</dbReference>
<evidence type="ECO:0000256" key="1">
    <source>
        <dbReference type="SAM" id="MobiDB-lite"/>
    </source>
</evidence>
<feature type="compositionally biased region" description="Basic and acidic residues" evidence="1">
    <location>
        <begin position="33"/>
        <end position="49"/>
    </location>
</feature>
<feature type="region of interest" description="Disordered" evidence="1">
    <location>
        <begin position="14"/>
        <end position="74"/>
    </location>
</feature>
<accession>A0A8H4UJD6</accession>
<evidence type="ECO:0000313" key="3">
    <source>
        <dbReference type="Proteomes" id="UP000635477"/>
    </source>
</evidence>
<protein>
    <submittedName>
        <fullName evidence="2">Uncharacterized protein</fullName>
    </submittedName>
</protein>
<dbReference type="GO" id="GO:0000423">
    <property type="term" value="P:mitophagy"/>
    <property type="evidence" value="ECO:0007669"/>
    <property type="project" value="InterPro"/>
</dbReference>
<evidence type="ECO:0000313" key="2">
    <source>
        <dbReference type="EMBL" id="KAF4977488.1"/>
    </source>
</evidence>